<dbReference type="EMBL" id="VSSQ01041284">
    <property type="protein sequence ID" value="MPM94686.1"/>
    <property type="molecule type" value="Genomic_DNA"/>
</dbReference>
<evidence type="ECO:0000313" key="1">
    <source>
        <dbReference type="EMBL" id="MPM94686.1"/>
    </source>
</evidence>
<dbReference type="AlphaFoldDB" id="A0A645DZD6"/>
<sequence>MQAYQYAFNRFQVRCVEYGTRNNHAINGATRREGKSKITQRITFVVINNGIGEVNSISGIGFEGVEQIYRDLLPCRFNFRLLHLRRRNNDFFVSLFELDEFIEFNQYFCSFIV</sequence>
<proteinExistence type="predicted"/>
<accession>A0A645DZD6</accession>
<gene>
    <name evidence="1" type="ORF">SDC9_141834</name>
</gene>
<organism evidence="1">
    <name type="scientific">bioreactor metagenome</name>
    <dbReference type="NCBI Taxonomy" id="1076179"/>
    <lineage>
        <taxon>unclassified sequences</taxon>
        <taxon>metagenomes</taxon>
        <taxon>ecological metagenomes</taxon>
    </lineage>
</organism>
<name>A0A645DZD6_9ZZZZ</name>
<reference evidence="1" key="1">
    <citation type="submission" date="2019-08" db="EMBL/GenBank/DDBJ databases">
        <authorList>
            <person name="Kucharzyk K."/>
            <person name="Murdoch R.W."/>
            <person name="Higgins S."/>
            <person name="Loffler F."/>
        </authorList>
    </citation>
    <scope>NUCLEOTIDE SEQUENCE</scope>
</reference>
<protein>
    <submittedName>
        <fullName evidence="1">Uncharacterized protein</fullName>
    </submittedName>
</protein>
<comment type="caution">
    <text evidence="1">The sequence shown here is derived from an EMBL/GenBank/DDBJ whole genome shotgun (WGS) entry which is preliminary data.</text>
</comment>